<evidence type="ECO:0000256" key="10">
    <source>
        <dbReference type="ARBA" id="ARBA00023163"/>
    </source>
</evidence>
<dbReference type="InterPro" id="IPR036236">
    <property type="entry name" value="Znf_C2H2_sf"/>
</dbReference>
<dbReference type="SUPFAM" id="SSF57716">
    <property type="entry name" value="Glucocorticoid receptor-like (DNA-binding domain)"/>
    <property type="match status" value="1"/>
</dbReference>
<dbReference type="PROSITE" id="PS00028">
    <property type="entry name" value="ZINC_FINGER_C2H2_1"/>
    <property type="match status" value="7"/>
</dbReference>
<feature type="domain" description="C2H2-type" evidence="15">
    <location>
        <begin position="391"/>
        <end position="418"/>
    </location>
</feature>
<dbReference type="FunFam" id="3.30.160.60:FF:000110">
    <property type="entry name" value="Zinc finger protein-like"/>
    <property type="match status" value="1"/>
</dbReference>
<evidence type="ECO:0000313" key="19">
    <source>
        <dbReference type="Proteomes" id="UP000092461"/>
    </source>
</evidence>
<evidence type="ECO:0000256" key="8">
    <source>
        <dbReference type="ARBA" id="ARBA00023015"/>
    </source>
</evidence>
<evidence type="ECO:0000259" key="16">
    <source>
        <dbReference type="PROSITE" id="PS51915"/>
    </source>
</evidence>
<keyword evidence="10" id="KW-0804">Transcription</keyword>
<dbReference type="InterPro" id="IPR050331">
    <property type="entry name" value="Zinc_finger"/>
</dbReference>
<accession>A0A1B0CR95</accession>
<dbReference type="PROSITE" id="PS51915">
    <property type="entry name" value="ZAD"/>
    <property type="match status" value="1"/>
</dbReference>
<dbReference type="GO" id="GO:0010468">
    <property type="term" value="P:regulation of gene expression"/>
    <property type="evidence" value="ECO:0007669"/>
    <property type="project" value="TreeGrafter"/>
</dbReference>
<dbReference type="FunFam" id="3.30.160.60:FF:000097">
    <property type="entry name" value="Zinc finger protein"/>
    <property type="match status" value="1"/>
</dbReference>
<dbReference type="AlphaFoldDB" id="A0A1B0CR95"/>
<keyword evidence="9" id="KW-0238">DNA-binding</keyword>
<dbReference type="PROSITE" id="PS50157">
    <property type="entry name" value="ZINC_FINGER_C2H2_2"/>
    <property type="match status" value="7"/>
</dbReference>
<evidence type="ECO:0000256" key="13">
    <source>
        <dbReference type="PROSITE-ProRule" id="PRU01263"/>
    </source>
</evidence>
<dbReference type="PANTHER" id="PTHR16515:SF49">
    <property type="entry name" value="GASTRULA ZINC FINGER PROTEIN XLCGF49.1-LIKE-RELATED"/>
    <property type="match status" value="1"/>
</dbReference>
<feature type="domain" description="C2H2-type" evidence="15">
    <location>
        <begin position="448"/>
        <end position="475"/>
    </location>
</feature>
<feature type="binding site" evidence="13">
    <location>
        <position position="61"/>
    </location>
    <ligand>
        <name>Zn(2+)</name>
        <dbReference type="ChEBI" id="CHEBI:29105"/>
    </ligand>
</feature>
<dbReference type="FunFam" id="3.30.160.60:FF:000188">
    <property type="entry name" value="Zinc finger protein 787"/>
    <property type="match status" value="1"/>
</dbReference>
<dbReference type="EMBL" id="AJWK01024491">
    <property type="status" value="NOT_ANNOTATED_CDS"/>
    <property type="molecule type" value="Genomic_DNA"/>
</dbReference>
<feature type="domain" description="ZAD" evidence="16">
    <location>
        <begin position="7"/>
        <end position="85"/>
    </location>
</feature>
<dbReference type="EMBL" id="AJWK01024490">
    <property type="status" value="NOT_ANNOTATED_CDS"/>
    <property type="molecule type" value="Genomic_DNA"/>
</dbReference>
<feature type="domain" description="C2H2-type" evidence="15">
    <location>
        <begin position="307"/>
        <end position="334"/>
    </location>
</feature>
<evidence type="ECO:0000256" key="6">
    <source>
        <dbReference type="ARBA" id="ARBA00022771"/>
    </source>
</evidence>
<feature type="region of interest" description="Disordered" evidence="14">
    <location>
        <begin position="137"/>
        <end position="164"/>
    </location>
</feature>
<evidence type="ECO:0000256" key="14">
    <source>
        <dbReference type="SAM" id="MobiDB-lite"/>
    </source>
</evidence>
<comment type="similarity">
    <text evidence="3">Belongs to the krueppel C2H2-type zinc-finger protein family.</text>
</comment>
<dbReference type="InterPro" id="IPR013087">
    <property type="entry name" value="Znf_C2H2_type"/>
</dbReference>
<comment type="subcellular location">
    <subcellularLocation>
        <location evidence="2">Nucleus</location>
    </subcellularLocation>
</comment>
<dbReference type="SMART" id="SM00868">
    <property type="entry name" value="zf-AD"/>
    <property type="match status" value="1"/>
</dbReference>
<dbReference type="SMART" id="SM00355">
    <property type="entry name" value="ZnF_C2H2"/>
    <property type="match status" value="8"/>
</dbReference>
<reference evidence="18" key="3">
    <citation type="submission" date="2020-05" db="UniProtKB">
        <authorList>
            <consortium name="EnsemblMetazoa"/>
        </authorList>
    </citation>
    <scope>IDENTIFICATION</scope>
    <source>
        <strain evidence="18">Jacobina</strain>
    </source>
</reference>
<keyword evidence="8" id="KW-0805">Transcription regulation</keyword>
<keyword evidence="19" id="KW-1185">Reference proteome</keyword>
<feature type="region of interest" description="Disordered" evidence="14">
    <location>
        <begin position="241"/>
        <end position="275"/>
    </location>
</feature>
<evidence type="ECO:0000256" key="2">
    <source>
        <dbReference type="ARBA" id="ARBA00004123"/>
    </source>
</evidence>
<feature type="domain" description="C2H2-type" evidence="15">
    <location>
        <begin position="476"/>
        <end position="503"/>
    </location>
</feature>
<keyword evidence="11" id="KW-0539">Nucleus</keyword>
<evidence type="ECO:0000256" key="4">
    <source>
        <dbReference type="ARBA" id="ARBA00022723"/>
    </source>
</evidence>
<evidence type="ECO:0000256" key="1">
    <source>
        <dbReference type="ARBA" id="ARBA00003767"/>
    </source>
</evidence>
<reference evidence="17" key="2">
    <citation type="journal article" date="2020" name="BMC">
        <title>Leishmania infection induces a limited differential gene expression in the sand fly midgut.</title>
        <authorList>
            <person name="Coutinho-Abreu I.V."/>
            <person name="Serafim T.D."/>
            <person name="Meneses C."/>
            <person name="Kamhawi S."/>
            <person name="Oliveira F."/>
            <person name="Valenzuela J.G."/>
        </authorList>
    </citation>
    <scope>NUCLEOTIDE SEQUENCE</scope>
    <source>
        <strain evidence="17">Jacobina</strain>
        <tissue evidence="17">Midgut</tissue>
    </source>
</reference>
<evidence type="ECO:0000313" key="18">
    <source>
        <dbReference type="EnsemblMetazoa" id="LLOJ007393-PA"/>
    </source>
</evidence>
<dbReference type="SUPFAM" id="SSF57667">
    <property type="entry name" value="beta-beta-alpha zinc fingers"/>
    <property type="match status" value="4"/>
</dbReference>
<keyword evidence="4 13" id="KW-0479">Metal-binding</keyword>
<keyword evidence="5" id="KW-0677">Repeat</keyword>
<dbReference type="InterPro" id="IPR012934">
    <property type="entry name" value="Znf_AD"/>
</dbReference>
<feature type="region of interest" description="Disordered" evidence="14">
    <location>
        <begin position="188"/>
        <end position="211"/>
    </location>
</feature>
<dbReference type="GO" id="GO:0005634">
    <property type="term" value="C:nucleus"/>
    <property type="evidence" value="ECO:0007669"/>
    <property type="project" value="UniProtKB-SubCell"/>
</dbReference>
<feature type="binding site" evidence="13">
    <location>
        <position position="9"/>
    </location>
    <ligand>
        <name>Zn(2+)</name>
        <dbReference type="ChEBI" id="CHEBI:29105"/>
    </ligand>
</feature>
<feature type="domain" description="C2H2-type" evidence="15">
    <location>
        <begin position="335"/>
        <end position="362"/>
    </location>
</feature>
<organism evidence="18 19">
    <name type="scientific">Lutzomyia longipalpis</name>
    <name type="common">Sand fly</name>
    <dbReference type="NCBI Taxonomy" id="7200"/>
    <lineage>
        <taxon>Eukaryota</taxon>
        <taxon>Metazoa</taxon>
        <taxon>Ecdysozoa</taxon>
        <taxon>Arthropoda</taxon>
        <taxon>Hexapoda</taxon>
        <taxon>Insecta</taxon>
        <taxon>Pterygota</taxon>
        <taxon>Neoptera</taxon>
        <taxon>Endopterygota</taxon>
        <taxon>Diptera</taxon>
        <taxon>Nematocera</taxon>
        <taxon>Psychodoidea</taxon>
        <taxon>Psychodidae</taxon>
        <taxon>Lutzomyia</taxon>
        <taxon>Lutzomyia</taxon>
    </lineage>
</organism>
<dbReference type="Pfam" id="PF00096">
    <property type="entry name" value="zf-C2H2"/>
    <property type="match status" value="5"/>
</dbReference>
<evidence type="ECO:0000256" key="11">
    <source>
        <dbReference type="ARBA" id="ARBA00023242"/>
    </source>
</evidence>
<dbReference type="VEuPathDB" id="VectorBase:LLONM1_003409"/>
<name>A0A1B0CR95_LUTLO</name>
<dbReference type="PANTHER" id="PTHR16515">
    <property type="entry name" value="PR DOMAIN ZINC FINGER PROTEIN"/>
    <property type="match status" value="1"/>
</dbReference>
<dbReference type="EMBL" id="AJWK01024492">
    <property type="status" value="NOT_ANNOTATED_CDS"/>
    <property type="molecule type" value="Genomic_DNA"/>
</dbReference>
<dbReference type="VEuPathDB" id="VectorBase:LLOJ007393"/>
<feature type="domain" description="C2H2-type" evidence="15">
    <location>
        <begin position="420"/>
        <end position="447"/>
    </location>
</feature>
<protein>
    <submittedName>
        <fullName evidence="17">Putative c2h2-type zn-finger protein</fullName>
    </submittedName>
</protein>
<feature type="domain" description="C2H2-type" evidence="15">
    <location>
        <begin position="363"/>
        <end position="390"/>
    </location>
</feature>
<dbReference type="Gene3D" id="3.30.160.60">
    <property type="entry name" value="Classic Zinc Finger"/>
    <property type="match status" value="8"/>
</dbReference>
<evidence type="ECO:0000256" key="7">
    <source>
        <dbReference type="ARBA" id="ARBA00022833"/>
    </source>
</evidence>
<sequence>MDESGFEICRTCLRYSKEMQNLYKDVEIFERQEELTVFLKELTNLQCFKEDGLPVSICLECLQRLSDAISFKTMCLSSDNILRGNNEINEIKIEEILLEEPQVIPEVKGNPNYQIVTRSNRGKVDLFNLKIKEEVPDVEDTEGDTNKKPPDLKSQCENGNVDTQNQEDLKVVKTEANVEVFEDEMKWWGSDGKPIENDEEEEEIPEKVTPEKVTPEKLIVKKLTNSSKKAKVQKKELKCEDPDYLPSNEKKPTNSSKKAKVQKKEEKCKRRRKRKNYNKPHMCPICGKVIMCNLKIHITTHSDERPFECAHCGKKFKNKLYLKTHIGVHKTDNPYKCTFCPEQLPTKNKLDIHVRSHTGERPFLCTICGKGFTRRSDLNIHVSSHTNERLFECEICKKTYKTKGARNIHRKTHTNQTPRFECAECGRKFFRRQLYTRHLLIHTKERPYECNFCHKTFNAPHILKRHTLLHTGEKKFKCTICPVGYIQKQDFIRHMAKHKQEDEGKNRGLSF</sequence>
<evidence type="ECO:0000313" key="17">
    <source>
        <dbReference type="EMBL" id="MBC1169785.1"/>
    </source>
</evidence>
<evidence type="ECO:0000256" key="12">
    <source>
        <dbReference type="PROSITE-ProRule" id="PRU00042"/>
    </source>
</evidence>
<feature type="binding site" evidence="13">
    <location>
        <position position="12"/>
    </location>
    <ligand>
        <name>Zn(2+)</name>
        <dbReference type="ChEBI" id="CHEBI:29105"/>
    </ligand>
</feature>
<keyword evidence="7 13" id="KW-0862">Zinc</keyword>
<dbReference type="EMBL" id="GITU01001082">
    <property type="protein sequence ID" value="MBC1169785.1"/>
    <property type="molecule type" value="Transcribed_RNA"/>
</dbReference>
<evidence type="ECO:0000256" key="9">
    <source>
        <dbReference type="ARBA" id="ARBA00023125"/>
    </source>
</evidence>
<dbReference type="GO" id="GO:0003677">
    <property type="term" value="F:DNA binding"/>
    <property type="evidence" value="ECO:0007669"/>
    <property type="project" value="UniProtKB-KW"/>
</dbReference>
<comment type="function">
    <text evidence="1">May be involved in transcriptional regulation.</text>
</comment>
<keyword evidence="6 12" id="KW-0863">Zinc-finger</keyword>
<dbReference type="GO" id="GO:0008270">
    <property type="term" value="F:zinc ion binding"/>
    <property type="evidence" value="ECO:0007669"/>
    <property type="project" value="UniProtKB-UniRule"/>
</dbReference>
<reference evidence="19" key="1">
    <citation type="submission" date="2012-05" db="EMBL/GenBank/DDBJ databases">
        <title>Whole Genome Assembly of Lutzomyia longipalpis.</title>
        <authorList>
            <person name="Richards S."/>
            <person name="Qu C."/>
            <person name="Dillon R."/>
            <person name="Worley K."/>
            <person name="Scherer S."/>
            <person name="Batterton M."/>
            <person name="Taylor A."/>
            <person name="Hawes A."/>
            <person name="Hernandez B."/>
            <person name="Kovar C."/>
            <person name="Mandapat C."/>
            <person name="Pham C."/>
            <person name="Qu C."/>
            <person name="Jing C."/>
            <person name="Bess C."/>
            <person name="Bandaranaike D."/>
            <person name="Ngo D."/>
            <person name="Ongeri F."/>
            <person name="Arias F."/>
            <person name="Lara F."/>
            <person name="Weissenberger G."/>
            <person name="Kamau G."/>
            <person name="Han H."/>
            <person name="Shen H."/>
            <person name="Dinh H."/>
            <person name="Khalil I."/>
            <person name="Jones J."/>
            <person name="Shafer J."/>
            <person name="Jayaseelan J."/>
            <person name="Quiroz J."/>
            <person name="Blankenburg K."/>
            <person name="Nguyen L."/>
            <person name="Jackson L."/>
            <person name="Francisco L."/>
            <person name="Tang L.-Y."/>
            <person name="Pu L.-L."/>
            <person name="Perales L."/>
            <person name="Lorensuhewa L."/>
            <person name="Munidasa M."/>
            <person name="Coyle M."/>
            <person name="Taylor M."/>
            <person name="Puazo M."/>
            <person name="Firestine M."/>
            <person name="Scheel M."/>
            <person name="Javaid M."/>
            <person name="Wang M."/>
            <person name="Li M."/>
            <person name="Tabassum N."/>
            <person name="Saada N."/>
            <person name="Osuji N."/>
            <person name="Aqrawi P."/>
            <person name="Fu Q."/>
            <person name="Thornton R."/>
            <person name="Raj R."/>
            <person name="Goodspeed R."/>
            <person name="Mata R."/>
            <person name="Najjar R."/>
            <person name="Gubbala S."/>
            <person name="Lee S."/>
            <person name="Denson S."/>
            <person name="Patil S."/>
            <person name="Macmil S."/>
            <person name="Qi S."/>
            <person name="Matskevitch T."/>
            <person name="Palculict T."/>
            <person name="Mathew T."/>
            <person name="Vee V."/>
            <person name="Velamala V."/>
            <person name="Korchina V."/>
            <person name="Cai W."/>
            <person name="Liu W."/>
            <person name="Dai W."/>
            <person name="Zou X."/>
            <person name="Zhu Y."/>
            <person name="Zhang Y."/>
            <person name="Wu Y.-Q."/>
            <person name="Xin Y."/>
            <person name="Nazarath L."/>
            <person name="Kovar C."/>
            <person name="Han Y."/>
            <person name="Muzny D."/>
            <person name="Gibbs R."/>
        </authorList>
    </citation>
    <scope>NUCLEOTIDE SEQUENCE [LARGE SCALE GENOMIC DNA]</scope>
    <source>
        <strain evidence="19">Jacobina</strain>
    </source>
</reference>
<evidence type="ECO:0000259" key="15">
    <source>
        <dbReference type="PROSITE" id="PS50157"/>
    </source>
</evidence>
<dbReference type="Gene3D" id="3.40.1800.20">
    <property type="match status" value="1"/>
</dbReference>
<evidence type="ECO:0000256" key="3">
    <source>
        <dbReference type="ARBA" id="ARBA00006991"/>
    </source>
</evidence>
<dbReference type="Proteomes" id="UP000092461">
    <property type="component" value="Unassembled WGS sequence"/>
</dbReference>
<proteinExistence type="inferred from homology"/>
<dbReference type="EnsemblMetazoa" id="LLOJ007393-RA">
    <property type="protein sequence ID" value="LLOJ007393-PA"/>
    <property type="gene ID" value="LLOJ007393"/>
</dbReference>
<evidence type="ECO:0000256" key="5">
    <source>
        <dbReference type="ARBA" id="ARBA00022737"/>
    </source>
</evidence>
<feature type="binding site" evidence="13">
    <location>
        <position position="58"/>
    </location>
    <ligand>
        <name>Zn(2+)</name>
        <dbReference type="ChEBI" id="CHEBI:29105"/>
    </ligand>
</feature>
<feature type="compositionally biased region" description="Polar residues" evidence="14">
    <location>
        <begin position="155"/>
        <end position="164"/>
    </location>
</feature>
<dbReference type="Pfam" id="PF07776">
    <property type="entry name" value="zf-AD"/>
    <property type="match status" value="1"/>
</dbReference>